<organism evidence="7 8">
    <name type="scientific">Stephania yunnanensis</name>
    <dbReference type="NCBI Taxonomy" id="152371"/>
    <lineage>
        <taxon>Eukaryota</taxon>
        <taxon>Viridiplantae</taxon>
        <taxon>Streptophyta</taxon>
        <taxon>Embryophyta</taxon>
        <taxon>Tracheophyta</taxon>
        <taxon>Spermatophyta</taxon>
        <taxon>Magnoliopsida</taxon>
        <taxon>Ranunculales</taxon>
        <taxon>Menispermaceae</taxon>
        <taxon>Menispermoideae</taxon>
        <taxon>Cissampelideae</taxon>
        <taxon>Stephania</taxon>
    </lineage>
</organism>
<keyword evidence="8" id="KW-1185">Reference proteome</keyword>
<dbReference type="EMBL" id="JBBNAF010000004">
    <property type="protein sequence ID" value="KAK9151811.1"/>
    <property type="molecule type" value="Genomic_DNA"/>
</dbReference>
<evidence type="ECO:0000313" key="8">
    <source>
        <dbReference type="Proteomes" id="UP001420932"/>
    </source>
</evidence>
<evidence type="ECO:0000256" key="2">
    <source>
        <dbReference type="ARBA" id="ARBA00007620"/>
    </source>
</evidence>
<comment type="similarity">
    <text evidence="2">Belongs to the fatty acid desaturase CarF family.</text>
</comment>
<dbReference type="AlphaFoldDB" id="A0AAP0PSZ2"/>
<evidence type="ECO:0000259" key="6">
    <source>
        <dbReference type="Pfam" id="PF10520"/>
    </source>
</evidence>
<dbReference type="GO" id="GO:0016020">
    <property type="term" value="C:membrane"/>
    <property type="evidence" value="ECO:0007669"/>
    <property type="project" value="UniProtKB-SubCell"/>
</dbReference>
<evidence type="ECO:0000313" key="7">
    <source>
        <dbReference type="EMBL" id="KAK9151811.1"/>
    </source>
</evidence>
<comment type="caution">
    <text evidence="7">The sequence shown here is derived from an EMBL/GenBank/DDBJ whole genome shotgun (WGS) entry which is preliminary data.</text>
</comment>
<dbReference type="InterPro" id="IPR019547">
    <property type="entry name" value="Lipid_desat"/>
</dbReference>
<dbReference type="Proteomes" id="UP001420932">
    <property type="component" value="Unassembled WGS sequence"/>
</dbReference>
<evidence type="ECO:0000256" key="3">
    <source>
        <dbReference type="ARBA" id="ARBA00022692"/>
    </source>
</evidence>
<gene>
    <name evidence="7" type="ORF">Syun_010120</name>
</gene>
<accession>A0AAP0PSZ2</accession>
<evidence type="ECO:0000256" key="4">
    <source>
        <dbReference type="ARBA" id="ARBA00022989"/>
    </source>
</evidence>
<keyword evidence="3" id="KW-0812">Transmembrane</keyword>
<sequence>MAILSRPLLGHCYCFPTATSINNHRKPTPRLPPPHVALDNPPPSLLAAKTLRRPHPDDLSLQSTWSHRAWVALGSTSILLSLTKSTIASLQSHTLLEPALAAYIGYLLADLASGVYHWAIDNYGSSNTPIVGAQIHAFQGHHKRPWTITKRQFSNNLHGLSRAVFFTMLPLDLLADANPAFHAFAGACAGCIMMSQQFHAWAHGTKSRLPRVVVAMQEMGVLVGTEEHGRHHRPPYNNNYCIVSGAWNGVLDESRVFEMLEMVLFLRFGVRPRSWSEPNEEWVEDESFMRFGAKGPRPMFKVPYHCSTEPLKLGWQPPKGSISFD</sequence>
<keyword evidence="4" id="KW-1133">Transmembrane helix</keyword>
<dbReference type="PANTHER" id="PTHR48140:SF1">
    <property type="entry name" value="FATTY ACID DESATURASE 4, CHLOROPLASTIC-RELATED"/>
    <property type="match status" value="1"/>
</dbReference>
<keyword evidence="5" id="KW-0472">Membrane</keyword>
<dbReference type="PANTHER" id="PTHR48140">
    <property type="entry name" value="FATTY ACID DESATURASE 4, CHLOROPLASTIC-RELATED"/>
    <property type="match status" value="1"/>
</dbReference>
<evidence type="ECO:0000256" key="5">
    <source>
        <dbReference type="ARBA" id="ARBA00023136"/>
    </source>
</evidence>
<dbReference type="InterPro" id="IPR052864">
    <property type="entry name" value="Chloroplast_FAD_CarF"/>
</dbReference>
<feature type="domain" description="Lipid desaturase" evidence="6">
    <location>
        <begin position="106"/>
        <end position="275"/>
    </location>
</feature>
<dbReference type="Pfam" id="PF10520">
    <property type="entry name" value="Lipid_desat"/>
    <property type="match status" value="1"/>
</dbReference>
<evidence type="ECO:0000256" key="1">
    <source>
        <dbReference type="ARBA" id="ARBA00004141"/>
    </source>
</evidence>
<proteinExistence type="inferred from homology"/>
<reference evidence="7 8" key="1">
    <citation type="submission" date="2024-01" db="EMBL/GenBank/DDBJ databases">
        <title>Genome assemblies of Stephania.</title>
        <authorList>
            <person name="Yang L."/>
        </authorList>
    </citation>
    <scope>NUCLEOTIDE SEQUENCE [LARGE SCALE GENOMIC DNA]</scope>
    <source>
        <strain evidence="7">YNDBR</strain>
        <tissue evidence="7">Leaf</tissue>
    </source>
</reference>
<protein>
    <recommendedName>
        <fullName evidence="6">Lipid desaturase domain-containing protein</fullName>
    </recommendedName>
</protein>
<comment type="subcellular location">
    <subcellularLocation>
        <location evidence="1">Membrane</location>
        <topology evidence="1">Multi-pass membrane protein</topology>
    </subcellularLocation>
</comment>
<name>A0AAP0PSZ2_9MAGN</name>